<name>A0A9E6R5I2_9HYPH</name>
<accession>A0A9E6R5I2</accession>
<dbReference type="Proteomes" id="UP000825701">
    <property type="component" value="Chromosome"/>
</dbReference>
<proteinExistence type="predicted"/>
<protein>
    <submittedName>
        <fullName evidence="2">Mitochondrial fission ELM1 family protein</fullName>
    </submittedName>
</protein>
<evidence type="ECO:0000313" key="3">
    <source>
        <dbReference type="Proteomes" id="UP000825701"/>
    </source>
</evidence>
<dbReference type="EMBL" id="CP081869">
    <property type="protein sequence ID" value="QZN98582.1"/>
    <property type="molecule type" value="Genomic_DNA"/>
</dbReference>
<feature type="region of interest" description="Disordered" evidence="1">
    <location>
        <begin position="297"/>
        <end position="396"/>
    </location>
</feature>
<evidence type="ECO:0000256" key="1">
    <source>
        <dbReference type="SAM" id="MobiDB-lite"/>
    </source>
</evidence>
<sequence length="396" mass="41946">MFQAFRPAAQAAPVVWALLARRPGDNAQIETLAAATGLPVVVKRLELRKGLEALPNLRRTGSLFSYDAATQDALRAAPPPDLVIAAGKRSAPAALWLKARRGSRLLHLGRSWAPGAWFDAVLTTPQYGQPPGPNVVVNLFPLTPPRAEAAGDPGDLAALARPRLLVAAGGDAAGLRFGPAEAAALARRALERQRDDGGALMVATSPRTSAAAAEALKAAIPPSGDRLVSIFGEDPNRYRDFLAAADAAIVTEDSVSMAADAAATGRPVEFFSLTPRRDGSGLLRSALGAIGLDRRGRRRPHRFRARDPRAYERAEDPAAGSTGPPRRGSRRSSPPPRRSPAGWRRKRAELRENHRVMPALLARVSTTSASRPAIPESRGCPAPPGMTAAGGLAWRR</sequence>
<gene>
    <name evidence="2" type="ORF">K6K41_16255</name>
</gene>
<dbReference type="InterPro" id="IPR009367">
    <property type="entry name" value="Elm1-like"/>
</dbReference>
<reference evidence="2" key="1">
    <citation type="submission" date="2021-08" db="EMBL/GenBank/DDBJ databases">
        <authorList>
            <person name="Zhang H."/>
            <person name="Xu M."/>
            <person name="Yu Z."/>
            <person name="Yang L."/>
            <person name="Cai Y."/>
        </authorList>
    </citation>
    <scope>NUCLEOTIDE SEQUENCE</scope>
    <source>
        <strain evidence="2">CHL1</strain>
    </source>
</reference>
<dbReference type="Pfam" id="PF06258">
    <property type="entry name" value="Mito_fiss_Elm1"/>
    <property type="match status" value="1"/>
</dbReference>
<dbReference type="AlphaFoldDB" id="A0A9E6R5I2"/>
<keyword evidence="3" id="KW-1185">Reference proteome</keyword>
<dbReference type="RefSeq" id="WP_261401518.1">
    <property type="nucleotide sequence ID" value="NZ_CP081869.1"/>
</dbReference>
<dbReference type="KEGG" id="cmet:K6K41_16255"/>
<organism evidence="2 3">
    <name type="scientific">Chenggangzhangella methanolivorans</name>
    <dbReference type="NCBI Taxonomy" id="1437009"/>
    <lineage>
        <taxon>Bacteria</taxon>
        <taxon>Pseudomonadati</taxon>
        <taxon>Pseudomonadota</taxon>
        <taxon>Alphaproteobacteria</taxon>
        <taxon>Hyphomicrobiales</taxon>
        <taxon>Methylopilaceae</taxon>
        <taxon>Chenggangzhangella</taxon>
    </lineage>
</organism>
<feature type="compositionally biased region" description="Basic and acidic residues" evidence="1">
    <location>
        <begin position="305"/>
        <end position="316"/>
    </location>
</feature>
<evidence type="ECO:0000313" key="2">
    <source>
        <dbReference type="EMBL" id="QZN98582.1"/>
    </source>
</evidence>